<reference evidence="1 2" key="1">
    <citation type="submission" date="2013-11" db="EMBL/GenBank/DDBJ databases">
        <title>Metagenomic analysis of a methanogenic consortium involved in long chain n-alkane degradation.</title>
        <authorList>
            <person name="Davidova I.A."/>
            <person name="Callaghan A.V."/>
            <person name="Wawrik B."/>
            <person name="Pruitt S."/>
            <person name="Marks C."/>
            <person name="Duncan K.E."/>
            <person name="Suflita J.M."/>
        </authorList>
    </citation>
    <scope>NUCLEOTIDE SEQUENCE [LARGE SCALE GENOMIC DNA]</scope>
    <source>
        <strain evidence="1 2">SPR</strain>
    </source>
</reference>
<proteinExistence type="predicted"/>
<comment type="caution">
    <text evidence="1">The sequence shown here is derived from an EMBL/GenBank/DDBJ whole genome shotgun (WGS) entry which is preliminary data.</text>
</comment>
<dbReference type="AlphaFoldDB" id="A0A0D2JZW0"/>
<dbReference type="InParanoid" id="A0A0D2JZW0"/>
<dbReference type="Proteomes" id="UP000032233">
    <property type="component" value="Unassembled WGS sequence"/>
</dbReference>
<evidence type="ECO:0000313" key="2">
    <source>
        <dbReference type="Proteomes" id="UP000032233"/>
    </source>
</evidence>
<accession>A0A0D2JZW0</accession>
<name>A0A0D2JZW0_9BACT</name>
<evidence type="ECO:0000313" key="1">
    <source>
        <dbReference type="EMBL" id="KIX15025.1"/>
    </source>
</evidence>
<dbReference type="STRING" id="1429043.X474_05610"/>
<sequence>MEIKCLVQKAMSMQYLEKTTHHLNSILAECERVEGLEKAVIRPDQEAA</sequence>
<dbReference type="EMBL" id="AZAC01000005">
    <property type="protein sequence ID" value="KIX15025.1"/>
    <property type="molecule type" value="Genomic_DNA"/>
</dbReference>
<gene>
    <name evidence="1" type="ORF">X474_05610</name>
</gene>
<protein>
    <submittedName>
        <fullName evidence="1">Uncharacterized protein</fullName>
    </submittedName>
</protein>
<keyword evidence="2" id="KW-1185">Reference proteome</keyword>
<organism evidence="1 2">
    <name type="scientific">Dethiosulfatarculus sandiegensis</name>
    <dbReference type="NCBI Taxonomy" id="1429043"/>
    <lineage>
        <taxon>Bacteria</taxon>
        <taxon>Pseudomonadati</taxon>
        <taxon>Thermodesulfobacteriota</taxon>
        <taxon>Desulfarculia</taxon>
        <taxon>Desulfarculales</taxon>
        <taxon>Desulfarculaceae</taxon>
        <taxon>Dethiosulfatarculus</taxon>
    </lineage>
</organism>